<accession>A0A6C2U3X9</accession>
<dbReference type="InterPro" id="IPR017850">
    <property type="entry name" value="Alkaline_phosphatase_core_sf"/>
</dbReference>
<dbReference type="InterPro" id="IPR000917">
    <property type="entry name" value="Sulfatase_N"/>
</dbReference>
<dbReference type="SUPFAM" id="SSF53649">
    <property type="entry name" value="Alkaline phosphatase-like"/>
    <property type="match status" value="1"/>
</dbReference>
<dbReference type="Proteomes" id="UP000366872">
    <property type="component" value="Unassembled WGS sequence"/>
</dbReference>
<organism evidence="4 5">
    <name type="scientific">Pontiella desulfatans</name>
    <dbReference type="NCBI Taxonomy" id="2750659"/>
    <lineage>
        <taxon>Bacteria</taxon>
        <taxon>Pseudomonadati</taxon>
        <taxon>Kiritimatiellota</taxon>
        <taxon>Kiritimatiellia</taxon>
        <taxon>Kiritimatiellales</taxon>
        <taxon>Pontiellaceae</taxon>
        <taxon>Pontiella</taxon>
    </lineage>
</organism>
<keyword evidence="2" id="KW-0378">Hydrolase</keyword>
<evidence type="ECO:0000256" key="1">
    <source>
        <dbReference type="ARBA" id="ARBA00008779"/>
    </source>
</evidence>
<sequence>MKRREYIQTMGMGTGLILCSSGALLKNNKQPNLLFIFPDQMRREAMGFWQNDAFKKGLRTQSDPVVTPVLDKLAEESVVFTQAVSTCPICSPYRAMLMSGMYPAQNGVANNCRHDRDEHLKHDIDCFTDVLASSGYDTCYVGKTHWERNDPLFDEKGHYMGTTQPPGGHHMNPYDTYIPPGRGRHGNDYWFQCVKDDHKDPRVYSSEPDRIEGKTDGQQYRPEIYSPKLEADVLVDYLKNSAGQRNASKPFSVIWAPNPPHNPYASEDDCDEVAYREFYKDQNVSDLLIRPNVAEADKATKERAELSVPFYFANVTGVDKQIGRVFQALEESGEADNTIVVFTADHGEMMGSHNRFGKTVIYEEAFCIPFMIKYPGKTAGTLEDLMLAPVDVMPTVLGLLGLGSQIPKAVEGKNFSHEILTRDWSKTEKPKSALFMDNADTVKGVRTNRYTFQIDHQGKQMLFDNEKDPYQMKELKLSDLPKADADFIVSELGMWLATANDPWFQEKTQAAVIKYPA</sequence>
<protein>
    <submittedName>
        <fullName evidence="4">Arylsulfatase</fullName>
    </submittedName>
</protein>
<feature type="domain" description="Sulfatase N-terminal" evidence="3">
    <location>
        <begin position="31"/>
        <end position="401"/>
    </location>
</feature>
<dbReference type="Pfam" id="PF00884">
    <property type="entry name" value="Sulfatase"/>
    <property type="match status" value="1"/>
</dbReference>
<dbReference type="InterPro" id="IPR050738">
    <property type="entry name" value="Sulfatase"/>
</dbReference>
<dbReference type="Gene3D" id="3.30.1120.10">
    <property type="match status" value="1"/>
</dbReference>
<dbReference type="GO" id="GO:0004065">
    <property type="term" value="F:arylsulfatase activity"/>
    <property type="evidence" value="ECO:0007669"/>
    <property type="project" value="TreeGrafter"/>
</dbReference>
<evidence type="ECO:0000313" key="4">
    <source>
        <dbReference type="EMBL" id="VGO14086.1"/>
    </source>
</evidence>
<keyword evidence="5" id="KW-1185">Reference proteome</keyword>
<name>A0A6C2U3X9_PONDE</name>
<evidence type="ECO:0000313" key="5">
    <source>
        <dbReference type="Proteomes" id="UP000366872"/>
    </source>
</evidence>
<evidence type="ECO:0000259" key="3">
    <source>
        <dbReference type="Pfam" id="PF00884"/>
    </source>
</evidence>
<reference evidence="4 5" key="1">
    <citation type="submission" date="2019-04" db="EMBL/GenBank/DDBJ databases">
        <authorList>
            <person name="Van Vliet M D."/>
        </authorList>
    </citation>
    <scope>NUCLEOTIDE SEQUENCE [LARGE SCALE GENOMIC DNA]</scope>
    <source>
        <strain evidence="4 5">F1</strain>
    </source>
</reference>
<dbReference type="AlphaFoldDB" id="A0A6C2U3X9"/>
<dbReference type="Gene3D" id="3.40.720.10">
    <property type="entry name" value="Alkaline Phosphatase, subunit A"/>
    <property type="match status" value="1"/>
</dbReference>
<proteinExistence type="inferred from homology"/>
<dbReference type="EMBL" id="CAAHFG010000001">
    <property type="protein sequence ID" value="VGO14086.1"/>
    <property type="molecule type" value="Genomic_DNA"/>
</dbReference>
<dbReference type="PANTHER" id="PTHR42693:SF53">
    <property type="entry name" value="ENDO-4-O-SULFATASE"/>
    <property type="match status" value="1"/>
</dbReference>
<gene>
    <name evidence="4" type="ORF">PDESU_02643</name>
</gene>
<dbReference type="RefSeq" id="WP_136079596.1">
    <property type="nucleotide sequence ID" value="NZ_CAAHFG010000001.1"/>
</dbReference>
<comment type="similarity">
    <text evidence="1">Belongs to the sulfatase family.</text>
</comment>
<dbReference type="CDD" id="cd16034">
    <property type="entry name" value="sulfatase_like"/>
    <property type="match status" value="1"/>
</dbReference>
<evidence type="ECO:0000256" key="2">
    <source>
        <dbReference type="ARBA" id="ARBA00022801"/>
    </source>
</evidence>
<dbReference type="PANTHER" id="PTHR42693">
    <property type="entry name" value="ARYLSULFATASE FAMILY MEMBER"/>
    <property type="match status" value="1"/>
</dbReference>